<accession>A0ABC8CYW5</accession>
<evidence type="ECO:0000313" key="2">
    <source>
        <dbReference type="EMBL" id="AVQ39442.1"/>
    </source>
</evidence>
<gene>
    <name evidence="2" type="ORF">C7M56_12450</name>
</gene>
<feature type="transmembrane region" description="Helical" evidence="1">
    <location>
        <begin position="107"/>
        <end position="126"/>
    </location>
</feature>
<dbReference type="Proteomes" id="UP000240615">
    <property type="component" value="Chromosome"/>
</dbReference>
<name>A0ABC8CYW5_CLOBO</name>
<keyword evidence="1" id="KW-1133">Transmembrane helix</keyword>
<keyword evidence="1" id="KW-0812">Transmembrane</keyword>
<dbReference type="EMBL" id="CP027777">
    <property type="protein sequence ID" value="AVQ39442.1"/>
    <property type="molecule type" value="Genomic_DNA"/>
</dbReference>
<protein>
    <submittedName>
        <fullName evidence="2">Uncharacterized protein</fullName>
    </submittedName>
</protein>
<reference evidence="2 3" key="1">
    <citation type="submission" date="2018-01" db="EMBL/GenBank/DDBJ databases">
        <title>Genetic Diversity of Clostridium botulinum in seafood.</title>
        <authorList>
            <person name="Athira V."/>
            <person name="Arun Jyothi P.V."/>
            <person name="Lalitha K.V."/>
            <person name="Joseph T.C."/>
        </authorList>
    </citation>
    <scope>NUCLEOTIDE SEQUENCE [LARGE SCALE GENOMIC DNA]</scope>
    <source>
        <strain evidence="2 3">Mfbjulcb8</strain>
    </source>
</reference>
<evidence type="ECO:0000256" key="1">
    <source>
        <dbReference type="SAM" id="Phobius"/>
    </source>
</evidence>
<dbReference type="RefSeq" id="WP_159035407.1">
    <property type="nucleotide sequence ID" value="NZ_CP027777.1"/>
</dbReference>
<dbReference type="AlphaFoldDB" id="A0ABC8CYW5"/>
<keyword evidence="1" id="KW-0472">Membrane</keyword>
<sequence length="138" mass="16956">MKSNKFIDIFEKETYIENDERINQIYNKIHKEQYNIIYLFLIMWYLYELIILVNNTTPLIFFVILDNIYIDIRLAMNKAYIKTSFKSTTSFCWFLMLLRYFKYKSLININFIIIAIISFVIFYLYLKLILYINDKSKI</sequence>
<feature type="transmembrane region" description="Helical" evidence="1">
    <location>
        <begin position="36"/>
        <end position="53"/>
    </location>
</feature>
<evidence type="ECO:0000313" key="3">
    <source>
        <dbReference type="Proteomes" id="UP000240615"/>
    </source>
</evidence>
<proteinExistence type="predicted"/>
<organism evidence="2 3">
    <name type="scientific">Clostridium botulinum</name>
    <dbReference type="NCBI Taxonomy" id="1491"/>
    <lineage>
        <taxon>Bacteria</taxon>
        <taxon>Bacillati</taxon>
        <taxon>Bacillota</taxon>
        <taxon>Clostridia</taxon>
        <taxon>Eubacteriales</taxon>
        <taxon>Clostridiaceae</taxon>
        <taxon>Clostridium</taxon>
    </lineage>
</organism>